<dbReference type="SUPFAM" id="SSF53474">
    <property type="entry name" value="alpha/beta-Hydrolases"/>
    <property type="match status" value="1"/>
</dbReference>
<feature type="signal peptide" evidence="2">
    <location>
        <begin position="1"/>
        <end position="19"/>
    </location>
</feature>
<evidence type="ECO:0000256" key="1">
    <source>
        <dbReference type="ARBA" id="ARBA00022801"/>
    </source>
</evidence>
<dbReference type="PANTHER" id="PTHR48081:SF33">
    <property type="entry name" value="KYNURENINE FORMAMIDASE"/>
    <property type="match status" value="1"/>
</dbReference>
<keyword evidence="5" id="KW-1185">Reference proteome</keyword>
<reference evidence="4 5" key="1">
    <citation type="submission" date="2016-08" db="EMBL/GenBank/DDBJ databases">
        <title>A Parts List for Fungal Cellulosomes Revealed by Comparative Genomics.</title>
        <authorList>
            <consortium name="DOE Joint Genome Institute"/>
            <person name="Haitjema C.H."/>
            <person name="Gilmore S.P."/>
            <person name="Henske J.K."/>
            <person name="Solomon K.V."/>
            <person name="De Groot R."/>
            <person name="Kuo A."/>
            <person name="Mondo S.J."/>
            <person name="Salamov A.A."/>
            <person name="Labutti K."/>
            <person name="Zhao Z."/>
            <person name="Chiniquy J."/>
            <person name="Barry K."/>
            <person name="Brewer H.M."/>
            <person name="Purvine S.O."/>
            <person name="Wright A.T."/>
            <person name="Boxma B."/>
            <person name="Van Alen T."/>
            <person name="Hackstein J.H."/>
            <person name="Baker S.E."/>
            <person name="Grigoriev I.V."/>
            <person name="O'Malley M.A."/>
        </authorList>
    </citation>
    <scope>NUCLEOTIDE SEQUENCE [LARGE SCALE GENOMIC DNA]</scope>
    <source>
        <strain evidence="4 5">G1</strain>
    </source>
</reference>
<dbReference type="Pfam" id="PF20434">
    <property type="entry name" value="BD-FAE"/>
    <property type="match status" value="1"/>
</dbReference>
<name>A0A1Y2ET15_9FUNG</name>
<accession>A0A1Y2ET15</accession>
<keyword evidence="1 4" id="KW-0378">Hydrolase</keyword>
<dbReference type="Gene3D" id="3.40.50.1820">
    <property type="entry name" value="alpha/beta hydrolase"/>
    <property type="match status" value="1"/>
</dbReference>
<evidence type="ECO:0000259" key="3">
    <source>
        <dbReference type="Pfam" id="PF20434"/>
    </source>
</evidence>
<dbReference type="OrthoDB" id="19653at2759"/>
<evidence type="ECO:0000256" key="2">
    <source>
        <dbReference type="SAM" id="SignalP"/>
    </source>
</evidence>
<keyword evidence="2" id="KW-0732">Signal</keyword>
<dbReference type="EMBL" id="MCOG01000028">
    <property type="protein sequence ID" value="ORY74719.1"/>
    <property type="molecule type" value="Genomic_DNA"/>
</dbReference>
<dbReference type="STRING" id="1754190.A0A1Y2ET15"/>
<feature type="domain" description="BD-FAE-like" evidence="3">
    <location>
        <begin position="42"/>
        <end position="150"/>
    </location>
</feature>
<comment type="caution">
    <text evidence="4">The sequence shown here is derived from an EMBL/GenBank/DDBJ whole genome shotgun (WGS) entry which is preliminary data.</text>
</comment>
<protein>
    <submittedName>
        <fullName evidence="4">Alpha/beta-hydrolase</fullName>
    </submittedName>
</protein>
<feature type="chain" id="PRO_5010990997" evidence="2">
    <location>
        <begin position="20"/>
        <end position="308"/>
    </location>
</feature>
<dbReference type="InterPro" id="IPR049492">
    <property type="entry name" value="BD-FAE-like_dom"/>
</dbReference>
<gene>
    <name evidence="4" type="ORF">LY90DRAFT_502521</name>
</gene>
<dbReference type="InterPro" id="IPR050300">
    <property type="entry name" value="GDXG_lipolytic_enzyme"/>
</dbReference>
<dbReference type="AlphaFoldDB" id="A0A1Y2ET15"/>
<dbReference type="Proteomes" id="UP000193920">
    <property type="component" value="Unassembled WGS sequence"/>
</dbReference>
<dbReference type="GO" id="GO:0016787">
    <property type="term" value="F:hydrolase activity"/>
    <property type="evidence" value="ECO:0007669"/>
    <property type="project" value="UniProtKB-KW"/>
</dbReference>
<dbReference type="InterPro" id="IPR029058">
    <property type="entry name" value="AB_hydrolase_fold"/>
</dbReference>
<organism evidence="4 5">
    <name type="scientific">Neocallimastix californiae</name>
    <dbReference type="NCBI Taxonomy" id="1754190"/>
    <lineage>
        <taxon>Eukaryota</taxon>
        <taxon>Fungi</taxon>
        <taxon>Fungi incertae sedis</taxon>
        <taxon>Chytridiomycota</taxon>
        <taxon>Chytridiomycota incertae sedis</taxon>
        <taxon>Neocallimastigomycetes</taxon>
        <taxon>Neocallimastigales</taxon>
        <taxon>Neocallimastigaceae</taxon>
        <taxon>Neocallimastix</taxon>
    </lineage>
</organism>
<evidence type="ECO:0000313" key="5">
    <source>
        <dbReference type="Proteomes" id="UP000193920"/>
    </source>
</evidence>
<proteinExistence type="predicted"/>
<sequence>MKSLLFLNLIALFVALIAGNVTENVEHQYTKATVHYSEVSDLDVYFDEANVMQKKPVIMHVHGGSWCEGSKDKEGFMGEFFQKNGFVSVVVNYRLYPETEYIDDMVEDIYKTIQWTLNNIIIYGGDASQFTLIGHSAGAHLATLTTVKAALGMEVNGITLKPFHLKHLIPLNGRHEIEEGDELLASIAQLRELGNVPGLSFLANYAEAREHLLVGKSGYDQVKILKQYGDKSIEFLGAEKYTFVECDEDTVDPMGLSDPMIAQLERAVVDVSIDHRIYHGDHTYILDGIENHDAGIENELLDIVNSVF</sequence>
<dbReference type="PANTHER" id="PTHR48081">
    <property type="entry name" value="AB HYDROLASE SUPERFAMILY PROTEIN C4A8.06C"/>
    <property type="match status" value="1"/>
</dbReference>
<evidence type="ECO:0000313" key="4">
    <source>
        <dbReference type="EMBL" id="ORY74719.1"/>
    </source>
</evidence>